<dbReference type="Proteomes" id="UP000519239">
    <property type="component" value="Unassembled WGS sequence"/>
</dbReference>
<dbReference type="InterPro" id="IPR030127">
    <property type="entry name" value="MTSS1/MTSS2"/>
</dbReference>
<evidence type="ECO:0000313" key="5">
    <source>
        <dbReference type="Proteomes" id="UP000519239"/>
    </source>
</evidence>
<dbReference type="Pfam" id="PF02205">
    <property type="entry name" value="WH2"/>
    <property type="match status" value="1"/>
</dbReference>
<feature type="region of interest" description="Disordered" evidence="1">
    <location>
        <begin position="359"/>
        <end position="398"/>
    </location>
</feature>
<dbReference type="PANTHER" id="PTHR15708">
    <property type="entry name" value="ACTIN BUNDLING/MISSING IN METASTASIS-RELATED"/>
    <property type="match status" value="1"/>
</dbReference>
<dbReference type="InterPro" id="IPR013606">
    <property type="entry name" value="I-BAR_dom"/>
</dbReference>
<evidence type="ECO:0000256" key="1">
    <source>
        <dbReference type="SAM" id="MobiDB-lite"/>
    </source>
</evidence>
<dbReference type="EMBL" id="VWPQ01001782">
    <property type="protein sequence ID" value="NXY43273.1"/>
    <property type="molecule type" value="Genomic_DNA"/>
</dbReference>
<dbReference type="PROSITE" id="PS51082">
    <property type="entry name" value="WH2"/>
    <property type="match status" value="1"/>
</dbReference>
<feature type="non-terminal residue" evidence="4">
    <location>
        <position position="1"/>
    </location>
</feature>
<dbReference type="Pfam" id="PF08397">
    <property type="entry name" value="IMD"/>
    <property type="match status" value="1"/>
</dbReference>
<dbReference type="GO" id="GO:0034334">
    <property type="term" value="P:adherens junction maintenance"/>
    <property type="evidence" value="ECO:0007669"/>
    <property type="project" value="TreeGrafter"/>
</dbReference>
<feature type="region of interest" description="Disordered" evidence="1">
    <location>
        <begin position="71"/>
        <end position="90"/>
    </location>
</feature>
<dbReference type="PROSITE" id="PS51338">
    <property type="entry name" value="IMD"/>
    <property type="match status" value="1"/>
</dbReference>
<dbReference type="OrthoDB" id="10061327at2759"/>
<dbReference type="CDD" id="cd22060">
    <property type="entry name" value="WH2_MTSS1"/>
    <property type="match status" value="1"/>
</dbReference>
<feature type="domain" description="WH2" evidence="2">
    <location>
        <begin position="604"/>
        <end position="621"/>
    </location>
</feature>
<dbReference type="InterPro" id="IPR027267">
    <property type="entry name" value="AH/BAR_dom_sf"/>
</dbReference>
<feature type="non-terminal residue" evidence="4">
    <location>
        <position position="632"/>
    </location>
</feature>
<feature type="region of interest" description="Disordered" evidence="1">
    <location>
        <begin position="186"/>
        <end position="277"/>
    </location>
</feature>
<proteinExistence type="predicted"/>
<dbReference type="SUPFAM" id="SSF103657">
    <property type="entry name" value="BAR/IMD domain-like"/>
    <property type="match status" value="1"/>
</dbReference>
<dbReference type="Gene3D" id="1.20.1270.60">
    <property type="entry name" value="Arfaptin homology (AH) domain/BAR domain"/>
    <property type="match status" value="1"/>
</dbReference>
<dbReference type="GO" id="GO:0015629">
    <property type="term" value="C:actin cytoskeleton"/>
    <property type="evidence" value="ECO:0007669"/>
    <property type="project" value="TreeGrafter"/>
</dbReference>
<feature type="region of interest" description="Disordered" evidence="1">
    <location>
        <begin position="416"/>
        <end position="440"/>
    </location>
</feature>
<feature type="compositionally biased region" description="Low complexity" evidence="1">
    <location>
        <begin position="186"/>
        <end position="236"/>
    </location>
</feature>
<dbReference type="GO" id="GO:0007009">
    <property type="term" value="P:plasma membrane organization"/>
    <property type="evidence" value="ECO:0007669"/>
    <property type="project" value="InterPro"/>
</dbReference>
<feature type="region of interest" description="Disordered" evidence="1">
    <location>
        <begin position="469"/>
        <end position="606"/>
    </location>
</feature>
<comment type="caution">
    <text evidence="4">The sequence shown here is derived from an EMBL/GenBank/DDBJ whole genome shotgun (WGS) entry which is preliminary data.</text>
</comment>
<dbReference type="GO" id="GO:0003779">
    <property type="term" value="F:actin binding"/>
    <property type="evidence" value="ECO:0007669"/>
    <property type="project" value="InterPro"/>
</dbReference>
<sequence length="632" mass="68452">GGTREIGSALTRMCMRHRSIESKLRQFSSALIDCLINPLQEQMEEWKKVANQLDKDHAKEYKKARQEIKKKSSDTLKLQKKAKKGRGDIQPQLDSALQDVNDKYLLLEETEKQAVRKALIEERGRFCTFISMLRPVIEEEISMLGEITHLQTISDDLKSLTMDPHKLPSSSEQVILDLKGSDYSWSYQTPPSSPSTTMSRKSSVCSSLNSVNSSDSRSSGSHSHSPSSHYRYRSSNLPQQAPMRLSSVSSHDSGFMSQDAFQSKSPSPMPPEAPNQLSNGFYHCSLSSDPSVASVGAGPFPHFPPVSRAWTRAPSALLPDYAHYYTIGPGMFPSSKIPSWKDWAKPGPYDQPMVNTLQRRKEKREPDLNGGAQSGPPVPPEEAQRPRSMTVSAATRGEEMEACEELALALTRGLQLDTQRSSRDSLQCSSGYSTQTTTPCCSEDTIPSQGLPTTLGPVIVTPGVATIRRTPSTKPSVRRGTIGGGPIPIKTPVIPVKTPTVPDIPGGLPGIPAGTEECPEQSPESPAAGDGGQGVTSMPSSSWSGQASVNPPPSSQKLSAADEQRQVVPESEGEESDRDGVNTLAPTGQLELDPGELSPGDVPQGEDMLNAIRRGVKLKKTTTNDRSAPRIS</sequence>
<feature type="compositionally biased region" description="Low complexity" evidence="1">
    <location>
        <begin position="487"/>
        <end position="501"/>
    </location>
</feature>
<keyword evidence="5" id="KW-1185">Reference proteome</keyword>
<dbReference type="PANTHER" id="PTHR15708:SF10">
    <property type="entry name" value="PROTEIN MTSS 1"/>
    <property type="match status" value="1"/>
</dbReference>
<accession>A0A7L4JRV5</accession>
<dbReference type="GO" id="GO:0032233">
    <property type="term" value="P:positive regulation of actin filament bundle assembly"/>
    <property type="evidence" value="ECO:0007669"/>
    <property type="project" value="TreeGrafter"/>
</dbReference>
<evidence type="ECO:0000313" key="4">
    <source>
        <dbReference type="EMBL" id="NXY43273.1"/>
    </source>
</evidence>
<gene>
    <name evidence="4" type="primary">Mtss1</name>
    <name evidence="4" type="ORF">CEUAER_R06501</name>
</gene>
<dbReference type="GO" id="GO:0005543">
    <property type="term" value="F:phospholipid binding"/>
    <property type="evidence" value="ECO:0007669"/>
    <property type="project" value="TreeGrafter"/>
</dbReference>
<dbReference type="FunFam" id="1.20.1270.60:FF:000066">
    <property type="entry name" value="Metastasis suppressor protein 1"/>
    <property type="match status" value="1"/>
</dbReference>
<protein>
    <submittedName>
        <fullName evidence="4">MTSS1 protein</fullName>
    </submittedName>
</protein>
<dbReference type="InterPro" id="IPR003124">
    <property type="entry name" value="WH2_dom"/>
</dbReference>
<feature type="compositionally biased region" description="Polar residues" evidence="1">
    <location>
        <begin position="535"/>
        <end position="549"/>
    </location>
</feature>
<dbReference type="AlphaFoldDB" id="A0A7L4JRV5"/>
<organism evidence="4 5">
    <name type="scientific">Ceuthmochares aereus</name>
    <dbReference type="NCBI Taxonomy" id="1961834"/>
    <lineage>
        <taxon>Eukaryota</taxon>
        <taxon>Metazoa</taxon>
        <taxon>Chordata</taxon>
        <taxon>Craniata</taxon>
        <taxon>Vertebrata</taxon>
        <taxon>Euteleostomi</taxon>
        <taxon>Archelosauria</taxon>
        <taxon>Archosauria</taxon>
        <taxon>Dinosauria</taxon>
        <taxon>Saurischia</taxon>
        <taxon>Theropoda</taxon>
        <taxon>Coelurosauria</taxon>
        <taxon>Aves</taxon>
        <taxon>Neognathae</taxon>
        <taxon>Neoaves</taxon>
        <taxon>Otidimorphae</taxon>
        <taxon>Cuculiformes</taxon>
        <taxon>Cuculidae</taxon>
        <taxon>Ceuthmochares</taxon>
    </lineage>
</organism>
<evidence type="ECO:0000259" key="3">
    <source>
        <dbReference type="PROSITE" id="PS51338"/>
    </source>
</evidence>
<dbReference type="GO" id="GO:0009898">
    <property type="term" value="C:cytoplasmic side of plasma membrane"/>
    <property type="evidence" value="ECO:0007669"/>
    <property type="project" value="TreeGrafter"/>
</dbReference>
<evidence type="ECO:0000259" key="2">
    <source>
        <dbReference type="PROSITE" id="PS51082"/>
    </source>
</evidence>
<name>A0A7L4JRV5_9AVES</name>
<reference evidence="4 5" key="1">
    <citation type="submission" date="2019-09" db="EMBL/GenBank/DDBJ databases">
        <title>Bird 10,000 Genomes (B10K) Project - Family phase.</title>
        <authorList>
            <person name="Zhang G."/>
        </authorList>
    </citation>
    <scope>NUCLEOTIDE SEQUENCE [LARGE SCALE GENOMIC DNA]</scope>
    <source>
        <strain evidence="4">B10K-CU-031-02</strain>
        <tissue evidence="4">Muscle</tissue>
    </source>
</reference>
<feature type="domain" description="IMD" evidence="3">
    <location>
        <begin position="1"/>
        <end position="181"/>
    </location>
</feature>
<feature type="compositionally biased region" description="Polar residues" evidence="1">
    <location>
        <begin position="246"/>
        <end position="266"/>
    </location>
</feature>